<proteinExistence type="predicted"/>
<sequence>MSEFSRSGIASHNFLALQQALIWLLLKPQTTSNVLSGWHRVEHANRSRWAMQQSSGVAQLHVMLIDLTDTEPLLLPRSELCPETLTCLHAIYPEEYARPPGVDDNTLAQCLYDSDLQTLDYANPSLVDVFSSLGSGIYDPLFTDNFFQPLEFNDLNNTPLYATGDPATLVLPQAL</sequence>
<feature type="signal peptide" evidence="1">
    <location>
        <begin position="1"/>
        <end position="32"/>
    </location>
</feature>
<accession>A0A9P6E4B9</accession>
<organism evidence="2 3">
    <name type="scientific">Crepidotus variabilis</name>
    <dbReference type="NCBI Taxonomy" id="179855"/>
    <lineage>
        <taxon>Eukaryota</taxon>
        <taxon>Fungi</taxon>
        <taxon>Dikarya</taxon>
        <taxon>Basidiomycota</taxon>
        <taxon>Agaricomycotina</taxon>
        <taxon>Agaricomycetes</taxon>
        <taxon>Agaricomycetidae</taxon>
        <taxon>Agaricales</taxon>
        <taxon>Agaricineae</taxon>
        <taxon>Crepidotaceae</taxon>
        <taxon>Crepidotus</taxon>
    </lineage>
</organism>
<dbReference type="EMBL" id="MU157953">
    <property type="protein sequence ID" value="KAF9522262.1"/>
    <property type="molecule type" value="Genomic_DNA"/>
</dbReference>
<protein>
    <submittedName>
        <fullName evidence="2">Uncharacterized protein</fullName>
    </submittedName>
</protein>
<keyword evidence="1" id="KW-0732">Signal</keyword>
<keyword evidence="3" id="KW-1185">Reference proteome</keyword>
<dbReference type="Proteomes" id="UP000807306">
    <property type="component" value="Unassembled WGS sequence"/>
</dbReference>
<evidence type="ECO:0000313" key="2">
    <source>
        <dbReference type="EMBL" id="KAF9522262.1"/>
    </source>
</evidence>
<gene>
    <name evidence="2" type="ORF">CPB83DRAFT_840606</name>
</gene>
<reference evidence="2" key="1">
    <citation type="submission" date="2020-11" db="EMBL/GenBank/DDBJ databases">
        <authorList>
            <consortium name="DOE Joint Genome Institute"/>
            <person name="Ahrendt S."/>
            <person name="Riley R."/>
            <person name="Andreopoulos W."/>
            <person name="Labutti K."/>
            <person name="Pangilinan J."/>
            <person name="Ruiz-Duenas F.J."/>
            <person name="Barrasa J.M."/>
            <person name="Sanchez-Garcia M."/>
            <person name="Camarero S."/>
            <person name="Miyauchi S."/>
            <person name="Serrano A."/>
            <person name="Linde D."/>
            <person name="Babiker R."/>
            <person name="Drula E."/>
            <person name="Ayuso-Fernandez I."/>
            <person name="Pacheco R."/>
            <person name="Padilla G."/>
            <person name="Ferreira P."/>
            <person name="Barriuso J."/>
            <person name="Kellner H."/>
            <person name="Castanera R."/>
            <person name="Alfaro M."/>
            <person name="Ramirez L."/>
            <person name="Pisabarro A.G."/>
            <person name="Kuo A."/>
            <person name="Tritt A."/>
            <person name="Lipzen A."/>
            <person name="He G."/>
            <person name="Yan M."/>
            <person name="Ng V."/>
            <person name="Cullen D."/>
            <person name="Martin F."/>
            <person name="Rosso M.-N."/>
            <person name="Henrissat B."/>
            <person name="Hibbett D."/>
            <person name="Martinez A.T."/>
            <person name="Grigoriev I.V."/>
        </authorList>
    </citation>
    <scope>NUCLEOTIDE SEQUENCE</scope>
    <source>
        <strain evidence="2">CBS 506.95</strain>
    </source>
</reference>
<comment type="caution">
    <text evidence="2">The sequence shown here is derived from an EMBL/GenBank/DDBJ whole genome shotgun (WGS) entry which is preliminary data.</text>
</comment>
<evidence type="ECO:0000313" key="3">
    <source>
        <dbReference type="Proteomes" id="UP000807306"/>
    </source>
</evidence>
<name>A0A9P6E4B9_9AGAR</name>
<evidence type="ECO:0000256" key="1">
    <source>
        <dbReference type="SAM" id="SignalP"/>
    </source>
</evidence>
<feature type="chain" id="PRO_5040460505" evidence="1">
    <location>
        <begin position="33"/>
        <end position="175"/>
    </location>
</feature>
<dbReference type="AlphaFoldDB" id="A0A9P6E4B9"/>